<accession>A0ABU6Y4C0</accession>
<comment type="caution">
    <text evidence="1">The sequence shown here is derived from an EMBL/GenBank/DDBJ whole genome shotgun (WGS) entry which is preliminary data.</text>
</comment>
<dbReference type="EMBL" id="JASCZI010241666">
    <property type="protein sequence ID" value="MED6204043.1"/>
    <property type="molecule type" value="Genomic_DNA"/>
</dbReference>
<name>A0ABU6Y4C0_9FABA</name>
<keyword evidence="2" id="KW-1185">Reference proteome</keyword>
<sequence length="169" mass="19410">MSGGGSDENISGILQGGMDNQNQRQNVCARKFGQNRRALSVINQNLVQNRPYPCVVNKRPLPGILSSRTPPRIRANSGTQSLLMMMMNKSSQQINQSPCPWRNRNWLEFVDAETGLWIFDLNLWLDLNFLLKLHLDLLLLLCEFVNLEMLLHLEILLMNFAGSEYIFEF</sequence>
<dbReference type="Proteomes" id="UP001341840">
    <property type="component" value="Unassembled WGS sequence"/>
</dbReference>
<reference evidence="1 2" key="1">
    <citation type="journal article" date="2023" name="Plants (Basel)">
        <title>Bridging the Gap: Combining Genomics and Transcriptomics Approaches to Understand Stylosanthes scabra, an Orphan Legume from the Brazilian Caatinga.</title>
        <authorList>
            <person name="Ferreira-Neto J.R.C."/>
            <person name="da Silva M.D."/>
            <person name="Binneck E."/>
            <person name="de Melo N.F."/>
            <person name="da Silva R.H."/>
            <person name="de Melo A.L.T.M."/>
            <person name="Pandolfi V."/>
            <person name="Bustamante F.O."/>
            <person name="Brasileiro-Vidal A.C."/>
            <person name="Benko-Iseppon A.M."/>
        </authorList>
    </citation>
    <scope>NUCLEOTIDE SEQUENCE [LARGE SCALE GENOMIC DNA]</scope>
    <source>
        <tissue evidence="1">Leaves</tissue>
    </source>
</reference>
<proteinExistence type="predicted"/>
<protein>
    <submittedName>
        <fullName evidence="1">Uncharacterized protein</fullName>
    </submittedName>
</protein>
<evidence type="ECO:0000313" key="2">
    <source>
        <dbReference type="Proteomes" id="UP001341840"/>
    </source>
</evidence>
<evidence type="ECO:0000313" key="1">
    <source>
        <dbReference type="EMBL" id="MED6204043.1"/>
    </source>
</evidence>
<organism evidence="1 2">
    <name type="scientific">Stylosanthes scabra</name>
    <dbReference type="NCBI Taxonomy" id="79078"/>
    <lineage>
        <taxon>Eukaryota</taxon>
        <taxon>Viridiplantae</taxon>
        <taxon>Streptophyta</taxon>
        <taxon>Embryophyta</taxon>
        <taxon>Tracheophyta</taxon>
        <taxon>Spermatophyta</taxon>
        <taxon>Magnoliopsida</taxon>
        <taxon>eudicotyledons</taxon>
        <taxon>Gunneridae</taxon>
        <taxon>Pentapetalae</taxon>
        <taxon>rosids</taxon>
        <taxon>fabids</taxon>
        <taxon>Fabales</taxon>
        <taxon>Fabaceae</taxon>
        <taxon>Papilionoideae</taxon>
        <taxon>50 kb inversion clade</taxon>
        <taxon>dalbergioids sensu lato</taxon>
        <taxon>Dalbergieae</taxon>
        <taxon>Pterocarpus clade</taxon>
        <taxon>Stylosanthes</taxon>
    </lineage>
</organism>
<gene>
    <name evidence="1" type="ORF">PIB30_005443</name>
</gene>